<dbReference type="PANTHER" id="PTHR43031">
    <property type="entry name" value="FAD-DEPENDENT OXIDOREDUCTASE"/>
    <property type="match status" value="1"/>
</dbReference>
<dbReference type="SUPFAM" id="SSF52821">
    <property type="entry name" value="Rhodanese/Cell cycle control phosphatase"/>
    <property type="match status" value="1"/>
</dbReference>
<evidence type="ECO:0000313" key="3">
    <source>
        <dbReference type="Proteomes" id="UP000502260"/>
    </source>
</evidence>
<dbReference type="Gene3D" id="3.40.250.10">
    <property type="entry name" value="Rhodanese-like domain"/>
    <property type="match status" value="1"/>
</dbReference>
<dbReference type="CDD" id="cd00158">
    <property type="entry name" value="RHOD"/>
    <property type="match status" value="1"/>
</dbReference>
<name>A0A6F8VGC0_9PROT</name>
<dbReference type="Pfam" id="PF00581">
    <property type="entry name" value="Rhodanese"/>
    <property type="match status" value="1"/>
</dbReference>
<proteinExistence type="predicted"/>
<dbReference type="SMART" id="SM00450">
    <property type="entry name" value="RHOD"/>
    <property type="match status" value="1"/>
</dbReference>
<dbReference type="PANTHER" id="PTHR43031:SF17">
    <property type="entry name" value="SULFURTRANSFERASE YTWF-RELATED"/>
    <property type="match status" value="1"/>
</dbReference>
<dbReference type="InterPro" id="IPR050229">
    <property type="entry name" value="GlpE_sulfurtransferase"/>
</dbReference>
<reference evidence="3" key="1">
    <citation type="submission" date="2020-03" db="EMBL/GenBank/DDBJ databases">
        <title>Complete genome sequence of sulfur-oxidizing bacterium skT11.</title>
        <authorList>
            <person name="Kanda M."/>
            <person name="Kojima H."/>
            <person name="Fukui M."/>
        </authorList>
    </citation>
    <scope>NUCLEOTIDE SEQUENCE [LARGE SCALE GENOMIC DNA]</scope>
    <source>
        <strain evidence="3">skT11</strain>
    </source>
</reference>
<dbReference type="KEGG" id="slac:SKTS_32760"/>
<dbReference type="PROSITE" id="PS50206">
    <property type="entry name" value="RHODANESE_3"/>
    <property type="match status" value="1"/>
</dbReference>
<keyword evidence="3" id="KW-1185">Reference proteome</keyword>
<feature type="domain" description="Rhodanese" evidence="1">
    <location>
        <begin position="17"/>
        <end position="105"/>
    </location>
</feature>
<evidence type="ECO:0000259" key="1">
    <source>
        <dbReference type="PROSITE" id="PS50206"/>
    </source>
</evidence>
<organism evidence="2 3">
    <name type="scientific">Sulfurimicrobium lacus</name>
    <dbReference type="NCBI Taxonomy" id="2715678"/>
    <lineage>
        <taxon>Bacteria</taxon>
        <taxon>Pseudomonadati</taxon>
        <taxon>Pseudomonadota</taxon>
        <taxon>Betaproteobacteria</taxon>
        <taxon>Nitrosomonadales</taxon>
        <taxon>Sulfuricellaceae</taxon>
        <taxon>Sulfurimicrobium</taxon>
    </lineage>
</organism>
<dbReference type="AlphaFoldDB" id="A0A6F8VGC0"/>
<evidence type="ECO:0000313" key="2">
    <source>
        <dbReference type="EMBL" id="BCB28390.1"/>
    </source>
</evidence>
<dbReference type="Proteomes" id="UP000502260">
    <property type="component" value="Chromosome"/>
</dbReference>
<dbReference type="InterPro" id="IPR001763">
    <property type="entry name" value="Rhodanese-like_dom"/>
</dbReference>
<dbReference type="EMBL" id="AP022853">
    <property type="protein sequence ID" value="BCB28390.1"/>
    <property type="molecule type" value="Genomic_DNA"/>
</dbReference>
<sequence>MFGIQEIDISGLEKMRSEGKIKLIDVRSEGEVARGYIEGAEHIPMHLIPLKVSELCADTPTVFYCQSGARSGQVTAFLSQQGFRNVMNLQGGIMAWMRSGQMLATPA</sequence>
<dbReference type="RefSeq" id="WP_173067703.1">
    <property type="nucleotide sequence ID" value="NZ_AP022853.1"/>
</dbReference>
<dbReference type="InterPro" id="IPR036873">
    <property type="entry name" value="Rhodanese-like_dom_sf"/>
</dbReference>
<gene>
    <name evidence="2" type="ORF">SKTS_32760</name>
</gene>
<protein>
    <submittedName>
        <fullName evidence="2">Rhodanese-like protein</fullName>
    </submittedName>
</protein>
<accession>A0A6F8VGC0</accession>